<accession>A0A9J2PXA5</accession>
<keyword evidence="1" id="KW-1185">Reference proteome</keyword>
<dbReference type="AlphaFoldDB" id="A0A9J2PXA5"/>
<protein>
    <submittedName>
        <fullName evidence="2">Uncharacterized protein</fullName>
    </submittedName>
</protein>
<organism evidence="1 2">
    <name type="scientific">Ascaris lumbricoides</name>
    <name type="common">Giant roundworm</name>
    <dbReference type="NCBI Taxonomy" id="6252"/>
    <lineage>
        <taxon>Eukaryota</taxon>
        <taxon>Metazoa</taxon>
        <taxon>Ecdysozoa</taxon>
        <taxon>Nematoda</taxon>
        <taxon>Chromadorea</taxon>
        <taxon>Rhabditida</taxon>
        <taxon>Spirurina</taxon>
        <taxon>Ascaridomorpha</taxon>
        <taxon>Ascaridoidea</taxon>
        <taxon>Ascarididae</taxon>
        <taxon>Ascaris</taxon>
    </lineage>
</organism>
<proteinExistence type="predicted"/>
<dbReference type="WBParaSite" id="ALUE_0001399301-mRNA-1">
    <property type="protein sequence ID" value="ALUE_0001399301-mRNA-1"/>
    <property type="gene ID" value="ALUE_0001399301"/>
</dbReference>
<reference evidence="2" key="1">
    <citation type="submission" date="2023-03" db="UniProtKB">
        <authorList>
            <consortium name="WormBaseParasite"/>
        </authorList>
    </citation>
    <scope>IDENTIFICATION</scope>
</reference>
<evidence type="ECO:0000313" key="2">
    <source>
        <dbReference type="WBParaSite" id="ALUE_0001399301-mRNA-1"/>
    </source>
</evidence>
<sequence length="240" mass="26477">MFNEAKSAARIANAATECLTKRNMRFPRLLEQSPKRLYGVPFEEACLICLAARCFSAAPPTHILVLDYFDELSKQQVNSAGAGADGKSSSLAALYGEFMKAYEKEEVQHGGSTIHGPHIVALIELIGETMNINKRLAKLSGSSKQQSQENVSNAERSFNAVTFADMNTALNDDLKFLKELNYTSAYVLPALTLLSAQLQQINAHIESLQSRYLNEMKFTEGPGRAIFSTVMVHQQTQVLI</sequence>
<dbReference type="Proteomes" id="UP000036681">
    <property type="component" value="Unplaced"/>
</dbReference>
<name>A0A9J2PXA5_ASCLU</name>
<evidence type="ECO:0000313" key="1">
    <source>
        <dbReference type="Proteomes" id="UP000036681"/>
    </source>
</evidence>